<evidence type="ECO:0000256" key="5">
    <source>
        <dbReference type="ARBA" id="ARBA00022605"/>
    </source>
</evidence>
<evidence type="ECO:0000313" key="11">
    <source>
        <dbReference type="EMBL" id="TSJ45823.1"/>
    </source>
</evidence>
<evidence type="ECO:0000256" key="6">
    <source>
        <dbReference type="ARBA" id="ARBA00022822"/>
    </source>
</evidence>
<keyword evidence="7 9" id="KW-0057">Aromatic amino acid biosynthesis</keyword>
<dbReference type="GO" id="GO:0004640">
    <property type="term" value="F:phosphoribosylanthranilate isomerase activity"/>
    <property type="evidence" value="ECO:0007669"/>
    <property type="project" value="UniProtKB-UniRule"/>
</dbReference>
<keyword evidence="8 9" id="KW-0413">Isomerase</keyword>
<dbReference type="InterPro" id="IPR011060">
    <property type="entry name" value="RibuloseP-bd_barrel"/>
</dbReference>
<dbReference type="CDD" id="cd00405">
    <property type="entry name" value="PRAI"/>
    <property type="match status" value="1"/>
</dbReference>
<keyword evidence="6 9" id="KW-0822">Tryptophan biosynthesis</keyword>
<evidence type="ECO:0000256" key="7">
    <source>
        <dbReference type="ARBA" id="ARBA00023141"/>
    </source>
</evidence>
<name>A0A556N196_9FLAO</name>
<feature type="domain" description="N-(5'phosphoribosyl) anthranilate isomerase (PRAI)" evidence="10">
    <location>
        <begin position="4"/>
        <end position="196"/>
    </location>
</feature>
<comment type="caution">
    <text evidence="11">The sequence shown here is derived from an EMBL/GenBank/DDBJ whole genome shotgun (WGS) entry which is preliminary data.</text>
</comment>
<dbReference type="PANTHER" id="PTHR42894:SF1">
    <property type="entry name" value="N-(5'-PHOSPHORIBOSYL)ANTHRANILATE ISOMERASE"/>
    <property type="match status" value="1"/>
</dbReference>
<reference evidence="11 12" key="1">
    <citation type="submission" date="2019-07" db="EMBL/GenBank/DDBJ databases">
        <authorList>
            <person name="Huq M.A."/>
        </authorList>
    </citation>
    <scope>NUCLEOTIDE SEQUENCE [LARGE SCALE GENOMIC DNA]</scope>
    <source>
        <strain evidence="11 12">MAH-3</strain>
    </source>
</reference>
<evidence type="ECO:0000256" key="9">
    <source>
        <dbReference type="HAMAP-Rule" id="MF_00135"/>
    </source>
</evidence>
<dbReference type="AlphaFoldDB" id="A0A556N196"/>
<proteinExistence type="inferred from homology"/>
<dbReference type="InterPro" id="IPR044643">
    <property type="entry name" value="TrpF_fam"/>
</dbReference>
<dbReference type="Proteomes" id="UP000316008">
    <property type="component" value="Unassembled WGS sequence"/>
</dbReference>
<dbReference type="GO" id="GO:0000162">
    <property type="term" value="P:L-tryptophan biosynthetic process"/>
    <property type="evidence" value="ECO:0007669"/>
    <property type="project" value="UniProtKB-UniRule"/>
</dbReference>
<comment type="similarity">
    <text evidence="9">Belongs to the TrpF family.</text>
</comment>
<dbReference type="OrthoDB" id="9786954at2"/>
<evidence type="ECO:0000256" key="2">
    <source>
        <dbReference type="ARBA" id="ARBA00004664"/>
    </source>
</evidence>
<dbReference type="EMBL" id="VLPL01000003">
    <property type="protein sequence ID" value="TSJ45823.1"/>
    <property type="molecule type" value="Genomic_DNA"/>
</dbReference>
<evidence type="ECO:0000256" key="4">
    <source>
        <dbReference type="ARBA" id="ARBA00022272"/>
    </source>
</evidence>
<evidence type="ECO:0000259" key="10">
    <source>
        <dbReference type="Pfam" id="PF00697"/>
    </source>
</evidence>
<evidence type="ECO:0000256" key="1">
    <source>
        <dbReference type="ARBA" id="ARBA00001164"/>
    </source>
</evidence>
<dbReference type="InterPro" id="IPR013785">
    <property type="entry name" value="Aldolase_TIM"/>
</dbReference>
<dbReference type="PANTHER" id="PTHR42894">
    <property type="entry name" value="N-(5'-PHOSPHORIBOSYL)ANTHRANILATE ISOMERASE"/>
    <property type="match status" value="1"/>
</dbReference>
<dbReference type="HAMAP" id="MF_00135">
    <property type="entry name" value="PRAI"/>
    <property type="match status" value="1"/>
</dbReference>
<evidence type="ECO:0000313" key="12">
    <source>
        <dbReference type="Proteomes" id="UP000316008"/>
    </source>
</evidence>
<keyword evidence="5 9" id="KW-0028">Amino-acid biosynthesis</keyword>
<evidence type="ECO:0000256" key="8">
    <source>
        <dbReference type="ARBA" id="ARBA00023235"/>
    </source>
</evidence>
<organism evidence="11 12">
    <name type="scientific">Fluviicola chungangensis</name>
    <dbReference type="NCBI Taxonomy" id="2597671"/>
    <lineage>
        <taxon>Bacteria</taxon>
        <taxon>Pseudomonadati</taxon>
        <taxon>Bacteroidota</taxon>
        <taxon>Flavobacteriia</taxon>
        <taxon>Flavobacteriales</taxon>
        <taxon>Crocinitomicaceae</taxon>
        <taxon>Fluviicola</taxon>
    </lineage>
</organism>
<dbReference type="UniPathway" id="UPA00035">
    <property type="reaction ID" value="UER00042"/>
</dbReference>
<dbReference type="SUPFAM" id="SSF51366">
    <property type="entry name" value="Ribulose-phoshate binding barrel"/>
    <property type="match status" value="1"/>
</dbReference>
<dbReference type="InterPro" id="IPR001240">
    <property type="entry name" value="PRAI_dom"/>
</dbReference>
<sequence length="202" mass="23064">MKLKICGCSSEQFYNGLFHLPEVDYFGFIFYPGSPRFVTETPAIAAKKVGVFVNAHPDFILEKIKEESLDVIQFHGTESARDIREMQVKITKWKAFGIRNASDFLQCKAYEGIVDAFLFDTKTTLFGGSGKSFDWELLNDYQGNTPFFLSGGISIQHVNRIKQLNHPKFIGIDVNSRFEIAPKQKNVPLIQSFIQQLKHENF</sequence>
<dbReference type="Gene3D" id="3.20.20.70">
    <property type="entry name" value="Aldolase class I"/>
    <property type="match status" value="1"/>
</dbReference>
<keyword evidence="12" id="KW-1185">Reference proteome</keyword>
<comment type="catalytic activity">
    <reaction evidence="1 9">
        <text>N-(5-phospho-beta-D-ribosyl)anthranilate = 1-(2-carboxyphenylamino)-1-deoxy-D-ribulose 5-phosphate</text>
        <dbReference type="Rhea" id="RHEA:21540"/>
        <dbReference type="ChEBI" id="CHEBI:18277"/>
        <dbReference type="ChEBI" id="CHEBI:58613"/>
        <dbReference type="EC" id="5.3.1.24"/>
    </reaction>
</comment>
<gene>
    <name evidence="9" type="primary">trpF</name>
    <name evidence="11" type="ORF">FO442_08735</name>
</gene>
<evidence type="ECO:0000256" key="3">
    <source>
        <dbReference type="ARBA" id="ARBA00012572"/>
    </source>
</evidence>
<dbReference type="Pfam" id="PF00697">
    <property type="entry name" value="PRAI"/>
    <property type="match status" value="1"/>
</dbReference>
<dbReference type="RefSeq" id="WP_144332778.1">
    <property type="nucleotide sequence ID" value="NZ_VLPL01000003.1"/>
</dbReference>
<comment type="pathway">
    <text evidence="2 9">Amino-acid biosynthesis; L-tryptophan biosynthesis; L-tryptophan from chorismate: step 3/5.</text>
</comment>
<dbReference type="EC" id="5.3.1.24" evidence="3 9"/>
<protein>
    <recommendedName>
        <fullName evidence="4 9">N-(5'-phosphoribosyl)anthranilate isomerase</fullName>
        <shortName evidence="9">PRAI</shortName>
        <ecNumber evidence="3 9">5.3.1.24</ecNumber>
    </recommendedName>
</protein>
<accession>A0A556N196</accession>